<sequence length="210" mass="23567">MAPWAGRVRNGVFVHQSKQHQLEINMHPHAIHGTVLDRPWKLINSDSSSVAMKIDLGANWGFVGEATQTISVIDDVIEFRLMVETDDASMPAQVGWHPWFARPCTLETKFTHMYLRDEFGIPTGEKIAPPAGPYDDCFSGSLSSPILNFADKVQLEIQTDCSHWVVYDEPQHAICVEPQSGPPDGFNIEPLVITRDTPLTRFMRLVISEL</sequence>
<organism evidence="1">
    <name type="scientific">freshwater metagenome</name>
    <dbReference type="NCBI Taxonomy" id="449393"/>
    <lineage>
        <taxon>unclassified sequences</taxon>
        <taxon>metagenomes</taxon>
        <taxon>ecological metagenomes</taxon>
    </lineage>
</organism>
<dbReference type="GO" id="GO:0005975">
    <property type="term" value="P:carbohydrate metabolic process"/>
    <property type="evidence" value="ECO:0007669"/>
    <property type="project" value="InterPro"/>
</dbReference>
<dbReference type="AlphaFoldDB" id="A0A6J6V0S2"/>
<dbReference type="SUPFAM" id="SSF74650">
    <property type="entry name" value="Galactose mutarotase-like"/>
    <property type="match status" value="1"/>
</dbReference>
<gene>
    <name evidence="1" type="ORF">UFOPK2855_00897</name>
</gene>
<dbReference type="GO" id="GO:0030246">
    <property type="term" value="F:carbohydrate binding"/>
    <property type="evidence" value="ECO:0007669"/>
    <property type="project" value="InterPro"/>
</dbReference>
<dbReference type="InterPro" id="IPR008183">
    <property type="entry name" value="Aldose_1/G6P_1-epimerase"/>
</dbReference>
<dbReference type="EMBL" id="CAEZZK010000175">
    <property type="protein sequence ID" value="CAB4764553.1"/>
    <property type="molecule type" value="Genomic_DNA"/>
</dbReference>
<dbReference type="Gene3D" id="2.70.98.10">
    <property type="match status" value="1"/>
</dbReference>
<dbReference type="InterPro" id="IPR014718">
    <property type="entry name" value="GH-type_carb-bd"/>
</dbReference>
<name>A0A6J6V0S2_9ZZZZ</name>
<evidence type="ECO:0000313" key="1">
    <source>
        <dbReference type="EMBL" id="CAB4764553.1"/>
    </source>
</evidence>
<dbReference type="Pfam" id="PF01263">
    <property type="entry name" value="Aldose_epim"/>
    <property type="match status" value="1"/>
</dbReference>
<dbReference type="InterPro" id="IPR011013">
    <property type="entry name" value="Gal_mutarotase_sf_dom"/>
</dbReference>
<reference evidence="1" key="1">
    <citation type="submission" date="2020-05" db="EMBL/GenBank/DDBJ databases">
        <authorList>
            <person name="Chiriac C."/>
            <person name="Salcher M."/>
            <person name="Ghai R."/>
            <person name="Kavagutti S V."/>
        </authorList>
    </citation>
    <scope>NUCLEOTIDE SEQUENCE</scope>
</reference>
<protein>
    <submittedName>
        <fullName evidence="1">Unannotated protein</fullName>
    </submittedName>
</protein>
<accession>A0A6J6V0S2</accession>
<dbReference type="GO" id="GO:0016853">
    <property type="term" value="F:isomerase activity"/>
    <property type="evidence" value="ECO:0007669"/>
    <property type="project" value="InterPro"/>
</dbReference>
<proteinExistence type="predicted"/>